<keyword evidence="3" id="KW-0489">Methyltransferase</keyword>
<dbReference type="RefSeq" id="WP_203742425.1">
    <property type="nucleotide sequence ID" value="NZ_BAAAUC010000012.1"/>
</dbReference>
<dbReference type="GO" id="GO:0008168">
    <property type="term" value="F:methyltransferase activity"/>
    <property type="evidence" value="ECO:0007669"/>
    <property type="project" value="UniProtKB-KW"/>
</dbReference>
<dbReference type="AlphaFoldDB" id="A0A919M827"/>
<proteinExistence type="predicted"/>
<keyword evidence="1" id="KW-0808">Transferase</keyword>
<dbReference type="SUPFAM" id="SSF53335">
    <property type="entry name" value="S-adenosyl-L-methionine-dependent methyltransferases"/>
    <property type="match status" value="1"/>
</dbReference>
<evidence type="ECO:0000259" key="2">
    <source>
        <dbReference type="Pfam" id="PF13649"/>
    </source>
</evidence>
<dbReference type="Pfam" id="PF13649">
    <property type="entry name" value="Methyltransf_25"/>
    <property type="match status" value="1"/>
</dbReference>
<gene>
    <name evidence="3" type="ORF">Acy02nite_39150</name>
</gene>
<evidence type="ECO:0000256" key="1">
    <source>
        <dbReference type="ARBA" id="ARBA00022679"/>
    </source>
</evidence>
<sequence>MPDAHFAHPRLAALYDAFEADRGDLPAYLAIVESLRPERIVDVGCGTGTFAAVLAGLGHTVIGADPAAASLDIARGKSSAVTWLHAGAAELPALDADLATMIGNVAQVFVTDEEWAAALHGIRGALRDGGHLVFEARRPEFRGWEEWSHDPRFLEELGVERHFTLGAVELPLVSFGYEFRFTDGTVLTSDSTLRFRSREEIEESLRTAAFELLEVRDAPDRPGRENVFIAKARP</sequence>
<dbReference type="GO" id="GO:0032259">
    <property type="term" value="P:methylation"/>
    <property type="evidence" value="ECO:0007669"/>
    <property type="project" value="UniProtKB-KW"/>
</dbReference>
<comment type="caution">
    <text evidence="3">The sequence shown here is derived from an EMBL/GenBank/DDBJ whole genome shotgun (WGS) entry which is preliminary data.</text>
</comment>
<protein>
    <submittedName>
        <fullName evidence="3">Methyltransferase</fullName>
    </submittedName>
</protein>
<evidence type="ECO:0000313" key="4">
    <source>
        <dbReference type="Proteomes" id="UP000619479"/>
    </source>
</evidence>
<evidence type="ECO:0000313" key="3">
    <source>
        <dbReference type="EMBL" id="GID66034.1"/>
    </source>
</evidence>
<dbReference type="EMBL" id="BOMH01000028">
    <property type="protein sequence ID" value="GID66034.1"/>
    <property type="molecule type" value="Genomic_DNA"/>
</dbReference>
<organism evidence="3 4">
    <name type="scientific">Actinoplanes cyaneus</name>
    <dbReference type="NCBI Taxonomy" id="52696"/>
    <lineage>
        <taxon>Bacteria</taxon>
        <taxon>Bacillati</taxon>
        <taxon>Actinomycetota</taxon>
        <taxon>Actinomycetes</taxon>
        <taxon>Micromonosporales</taxon>
        <taxon>Micromonosporaceae</taxon>
        <taxon>Actinoplanes</taxon>
    </lineage>
</organism>
<name>A0A919M827_9ACTN</name>
<dbReference type="Proteomes" id="UP000619479">
    <property type="component" value="Unassembled WGS sequence"/>
</dbReference>
<dbReference type="InterPro" id="IPR029063">
    <property type="entry name" value="SAM-dependent_MTases_sf"/>
</dbReference>
<keyword evidence="4" id="KW-1185">Reference proteome</keyword>
<dbReference type="InterPro" id="IPR041698">
    <property type="entry name" value="Methyltransf_25"/>
</dbReference>
<reference evidence="3" key="1">
    <citation type="submission" date="2021-01" db="EMBL/GenBank/DDBJ databases">
        <title>Whole genome shotgun sequence of Actinoplanes cyaneus NBRC 14990.</title>
        <authorList>
            <person name="Komaki H."/>
            <person name="Tamura T."/>
        </authorList>
    </citation>
    <scope>NUCLEOTIDE SEQUENCE</scope>
    <source>
        <strain evidence="3">NBRC 14990</strain>
    </source>
</reference>
<dbReference type="CDD" id="cd02440">
    <property type="entry name" value="AdoMet_MTases"/>
    <property type="match status" value="1"/>
</dbReference>
<dbReference type="PANTHER" id="PTHR43861">
    <property type="entry name" value="TRANS-ACONITATE 2-METHYLTRANSFERASE-RELATED"/>
    <property type="match status" value="1"/>
</dbReference>
<dbReference type="Gene3D" id="3.40.50.150">
    <property type="entry name" value="Vaccinia Virus protein VP39"/>
    <property type="match status" value="1"/>
</dbReference>
<accession>A0A919M827</accession>
<feature type="domain" description="Methyltransferase" evidence="2">
    <location>
        <begin position="40"/>
        <end position="130"/>
    </location>
</feature>